<keyword evidence="4 8" id="KW-0808">Transferase</keyword>
<proteinExistence type="inferred from homology"/>
<dbReference type="KEGG" id="noy:EXE57_14855"/>
<evidence type="ECO:0000313" key="9">
    <source>
        <dbReference type="Proteomes" id="UP000294894"/>
    </source>
</evidence>
<dbReference type="Pfam" id="PF13524">
    <property type="entry name" value="Glyco_trans_1_2"/>
    <property type="match status" value="1"/>
</dbReference>
<dbReference type="AlphaFoldDB" id="A0A4P7GNC9"/>
<dbReference type="PANTHER" id="PTHR43179:SF12">
    <property type="entry name" value="GALACTOFURANOSYLTRANSFERASE GLFT2"/>
    <property type="match status" value="1"/>
</dbReference>
<organism evidence="8 9">
    <name type="scientific">Nocardioides euryhalodurans</name>
    <dbReference type="NCBI Taxonomy" id="2518370"/>
    <lineage>
        <taxon>Bacteria</taxon>
        <taxon>Bacillati</taxon>
        <taxon>Actinomycetota</taxon>
        <taxon>Actinomycetes</taxon>
        <taxon>Propionibacteriales</taxon>
        <taxon>Nocardioidaceae</taxon>
        <taxon>Nocardioides</taxon>
    </lineage>
</organism>
<dbReference type="Proteomes" id="UP000294894">
    <property type="component" value="Chromosome"/>
</dbReference>
<dbReference type="Gene3D" id="3.40.50.2000">
    <property type="entry name" value="Glycogen Phosphorylase B"/>
    <property type="match status" value="1"/>
</dbReference>
<dbReference type="RefSeq" id="WP_135078805.1">
    <property type="nucleotide sequence ID" value="NZ_CP038267.1"/>
</dbReference>
<evidence type="ECO:0000256" key="3">
    <source>
        <dbReference type="ARBA" id="ARBA00022676"/>
    </source>
</evidence>
<sequence length="682" mass="73412">MSRLRRLLLRRTASTDHAEPGLRRAERWRDSGLVDLPFYAALRGRAFASPLDAARDFVDHGMAERLSSHPLLDFHSLPAEVRRAWRRGRVDEVLQALADEHGRPRLVGPLAGSADPAAARAQALDLARALGATQVSDLPVIDWHEAGAQPRVPGRTSVVVVAAEVQATRRAVESILEDGRDELEVVVVEPGLPAHAALGLHASFHDRDGVSLFRVAQPAGEAAAADLGLVRTTGDVVVLLDPHVVVRRGWLGPLRDALADPDVAGVQPLVLRPDDSIHSAGLLTPSHDAPVHLLAGHPKEDALRLHDRALPATCGVAMAVRADDLVALRGWSADDPLGERLLRMRPGGFRLVPTSLVTWHRAPDPDQQEGTAPDRGVGEGLRWSLKLPSGPGRRGDLWGDTYFADALATALRDLGQEVVTRRRGAHESGPTHLDDVSVALRGLFPIPPTPGQVNVLWVISHPDDVDPEELEGYDVVCAASDAWSAELSSRTGREVVPLLQATEFVPPAEAAAGDRGTAEVVFVGNARADRDRPLVRKAVEAGVPLAVYGRGWEDLPDGVWRAEHVDNAELAGLYQRHGIVLADHWPDMARHGFIANRVFDALASGARVICDEVAGVNDVFDPRDVVVARTADDVARAVDELARTVPDPAVPRPSLTFSDRARTLLALVTATLDQRSAAEARP</sequence>
<keyword evidence="9" id="KW-1185">Reference proteome</keyword>
<reference evidence="8 9" key="1">
    <citation type="submission" date="2019-03" db="EMBL/GenBank/DDBJ databases">
        <title>Three New Species of Nocardioides, Nocardioides euryhalodurans sp. nov., Nocardioides seonyuensis sp. nov. and Nocardioides eburneoflavus sp. nov., Iolated from Soil.</title>
        <authorList>
            <person name="Roh S.G."/>
            <person name="Lee C."/>
            <person name="Kim M.-K."/>
            <person name="Kim S.B."/>
        </authorList>
    </citation>
    <scope>NUCLEOTIDE SEQUENCE [LARGE SCALE GENOMIC DNA]</scope>
    <source>
        <strain evidence="8 9">MMS17-SY117</strain>
    </source>
</reference>
<accession>A0A4P7GNC9</accession>
<evidence type="ECO:0000256" key="4">
    <source>
        <dbReference type="ARBA" id="ARBA00022679"/>
    </source>
</evidence>
<name>A0A4P7GNC9_9ACTN</name>
<evidence type="ECO:0000313" key="8">
    <source>
        <dbReference type="EMBL" id="QBR93404.1"/>
    </source>
</evidence>
<evidence type="ECO:0000256" key="5">
    <source>
        <dbReference type="SAM" id="MobiDB-lite"/>
    </source>
</evidence>
<feature type="domain" description="Spore protein YkvP/CgeB glycosyl transferase-like" evidence="7">
    <location>
        <begin position="532"/>
        <end position="643"/>
    </location>
</feature>
<evidence type="ECO:0000256" key="1">
    <source>
        <dbReference type="ARBA" id="ARBA00004776"/>
    </source>
</evidence>
<dbReference type="Gene3D" id="3.90.550.10">
    <property type="entry name" value="Spore Coat Polysaccharide Biosynthesis Protein SpsA, Chain A"/>
    <property type="match status" value="1"/>
</dbReference>
<dbReference type="InterPro" id="IPR001173">
    <property type="entry name" value="Glyco_trans_2-like"/>
</dbReference>
<keyword evidence="3" id="KW-0328">Glycosyltransferase</keyword>
<evidence type="ECO:0000256" key="2">
    <source>
        <dbReference type="ARBA" id="ARBA00006739"/>
    </source>
</evidence>
<comment type="pathway">
    <text evidence="1">Cell wall biogenesis; cell wall polysaccharide biosynthesis.</text>
</comment>
<dbReference type="InterPro" id="IPR029044">
    <property type="entry name" value="Nucleotide-diphossugar_trans"/>
</dbReference>
<dbReference type="SUPFAM" id="SSF53448">
    <property type="entry name" value="Nucleotide-diphospho-sugar transferases"/>
    <property type="match status" value="1"/>
</dbReference>
<feature type="domain" description="Glycosyltransferase 2-like" evidence="6">
    <location>
        <begin position="159"/>
        <end position="280"/>
    </location>
</feature>
<dbReference type="Pfam" id="PF00535">
    <property type="entry name" value="Glycos_transf_2"/>
    <property type="match status" value="1"/>
</dbReference>
<dbReference type="PANTHER" id="PTHR43179">
    <property type="entry name" value="RHAMNOSYLTRANSFERASE WBBL"/>
    <property type="match status" value="1"/>
</dbReference>
<dbReference type="EMBL" id="CP038267">
    <property type="protein sequence ID" value="QBR93404.1"/>
    <property type="molecule type" value="Genomic_DNA"/>
</dbReference>
<comment type="similarity">
    <text evidence="2">Belongs to the glycosyltransferase 2 family.</text>
</comment>
<dbReference type="OrthoDB" id="5165900at2"/>
<protein>
    <submittedName>
        <fullName evidence="8">Glycosyltransferase</fullName>
    </submittedName>
</protein>
<evidence type="ECO:0000259" key="6">
    <source>
        <dbReference type="Pfam" id="PF00535"/>
    </source>
</evidence>
<gene>
    <name evidence="8" type="ORF">EXE57_14855</name>
</gene>
<dbReference type="InterPro" id="IPR055259">
    <property type="entry name" value="YkvP/CgeB_Glyco_trans-like"/>
</dbReference>
<dbReference type="GO" id="GO:0016757">
    <property type="term" value="F:glycosyltransferase activity"/>
    <property type="evidence" value="ECO:0007669"/>
    <property type="project" value="UniProtKB-KW"/>
</dbReference>
<evidence type="ECO:0000259" key="7">
    <source>
        <dbReference type="Pfam" id="PF13524"/>
    </source>
</evidence>
<feature type="region of interest" description="Disordered" evidence="5">
    <location>
        <begin position="360"/>
        <end position="380"/>
    </location>
</feature>